<evidence type="ECO:0000256" key="1">
    <source>
        <dbReference type="ARBA" id="ARBA00009437"/>
    </source>
</evidence>
<evidence type="ECO:0000256" key="4">
    <source>
        <dbReference type="ARBA" id="ARBA00023163"/>
    </source>
</evidence>
<keyword evidence="3" id="KW-0238">DNA-binding</keyword>
<dbReference type="FunFam" id="1.10.10.10:FF:000001">
    <property type="entry name" value="LysR family transcriptional regulator"/>
    <property type="match status" value="1"/>
</dbReference>
<evidence type="ECO:0000256" key="2">
    <source>
        <dbReference type="ARBA" id="ARBA00023015"/>
    </source>
</evidence>
<dbReference type="InterPro" id="IPR036390">
    <property type="entry name" value="WH_DNA-bd_sf"/>
</dbReference>
<dbReference type="GO" id="GO:0003700">
    <property type="term" value="F:DNA-binding transcription factor activity"/>
    <property type="evidence" value="ECO:0007669"/>
    <property type="project" value="InterPro"/>
</dbReference>
<sequence>MLDVNRLAVLVRIAHHGSITAAATSLSITPAAVSQQLAKLEREVGCPLVDRHPRGVRLTAVGEALAAHAETIVGQVRAAEQHVQVLLGQQPTQLTVGTFASAGQTLVPPALARFRREYPDVALALRDLEPPDGYGLVTSRELDLLITHSYPGGTMPDAQGLRRFLLLTDPLRLALPADHPLADRQRIALKTLADYEWISGGPGIPNRVCLEHLAQQAKVNVHVAYETADYQVTLALVAAGLGVALVPSSLLDGLGDRRIAVRTLTGSPVARGIHLAHHRQPNPLALAMIGFLTRSGNR</sequence>
<feature type="domain" description="HTH lysR-type" evidence="5">
    <location>
        <begin position="2"/>
        <end position="59"/>
    </location>
</feature>
<evidence type="ECO:0000313" key="6">
    <source>
        <dbReference type="EMBL" id="ALG11935.1"/>
    </source>
</evidence>
<protein>
    <submittedName>
        <fullName evidence="6">LysR family transcriptional regulator</fullName>
    </submittedName>
</protein>
<name>A0A0N7F4N6_9PSEU</name>
<dbReference type="OrthoDB" id="3673085at2"/>
<dbReference type="EMBL" id="CP012752">
    <property type="protein sequence ID" value="ALG11935.1"/>
    <property type="molecule type" value="Genomic_DNA"/>
</dbReference>
<dbReference type="InterPro" id="IPR036388">
    <property type="entry name" value="WH-like_DNA-bd_sf"/>
</dbReference>
<accession>A0A0N7F4N6</accession>
<proteinExistence type="inferred from homology"/>
<dbReference type="STRING" id="860235.AOZ06_38235"/>
<dbReference type="Gene3D" id="1.10.10.10">
    <property type="entry name" value="Winged helix-like DNA-binding domain superfamily/Winged helix DNA-binding domain"/>
    <property type="match status" value="1"/>
</dbReference>
<dbReference type="CDD" id="cd08423">
    <property type="entry name" value="PBP2_LTTR_like_6"/>
    <property type="match status" value="1"/>
</dbReference>
<dbReference type="AlphaFoldDB" id="A0A0N7F4N6"/>
<dbReference type="Gene3D" id="3.40.190.10">
    <property type="entry name" value="Periplasmic binding protein-like II"/>
    <property type="match status" value="2"/>
</dbReference>
<keyword evidence="7" id="KW-1185">Reference proteome</keyword>
<keyword evidence="4" id="KW-0804">Transcription</keyword>
<dbReference type="Pfam" id="PF00126">
    <property type="entry name" value="HTH_1"/>
    <property type="match status" value="1"/>
</dbReference>
<dbReference type="Pfam" id="PF03466">
    <property type="entry name" value="LysR_substrate"/>
    <property type="match status" value="1"/>
</dbReference>
<evidence type="ECO:0000256" key="3">
    <source>
        <dbReference type="ARBA" id="ARBA00023125"/>
    </source>
</evidence>
<dbReference type="PANTHER" id="PTHR30346">
    <property type="entry name" value="TRANSCRIPTIONAL DUAL REGULATOR HCAR-RELATED"/>
    <property type="match status" value="1"/>
</dbReference>
<dbReference type="InterPro" id="IPR000847">
    <property type="entry name" value="LysR_HTH_N"/>
</dbReference>
<dbReference type="SUPFAM" id="SSF53850">
    <property type="entry name" value="Periplasmic binding protein-like II"/>
    <property type="match status" value="1"/>
</dbReference>
<gene>
    <name evidence="6" type="ORF">AOZ06_38235</name>
</gene>
<keyword evidence="2" id="KW-0805">Transcription regulation</keyword>
<evidence type="ECO:0000259" key="5">
    <source>
        <dbReference type="PROSITE" id="PS50931"/>
    </source>
</evidence>
<dbReference type="PROSITE" id="PS50931">
    <property type="entry name" value="HTH_LYSR"/>
    <property type="match status" value="1"/>
</dbReference>
<dbReference type="PANTHER" id="PTHR30346:SF29">
    <property type="entry name" value="LYSR SUBSTRATE-BINDING"/>
    <property type="match status" value="1"/>
</dbReference>
<dbReference type="InterPro" id="IPR005119">
    <property type="entry name" value="LysR_subst-bd"/>
</dbReference>
<dbReference type="GO" id="GO:0032993">
    <property type="term" value="C:protein-DNA complex"/>
    <property type="evidence" value="ECO:0007669"/>
    <property type="project" value="TreeGrafter"/>
</dbReference>
<organism evidence="6 7">
    <name type="scientific">Kibdelosporangium phytohabitans</name>
    <dbReference type="NCBI Taxonomy" id="860235"/>
    <lineage>
        <taxon>Bacteria</taxon>
        <taxon>Bacillati</taxon>
        <taxon>Actinomycetota</taxon>
        <taxon>Actinomycetes</taxon>
        <taxon>Pseudonocardiales</taxon>
        <taxon>Pseudonocardiaceae</taxon>
        <taxon>Kibdelosporangium</taxon>
    </lineage>
</organism>
<dbReference type="GO" id="GO:0003677">
    <property type="term" value="F:DNA binding"/>
    <property type="evidence" value="ECO:0007669"/>
    <property type="project" value="UniProtKB-KW"/>
</dbReference>
<comment type="similarity">
    <text evidence="1">Belongs to the LysR transcriptional regulatory family.</text>
</comment>
<reference evidence="6 7" key="1">
    <citation type="submission" date="2015-07" db="EMBL/GenBank/DDBJ databases">
        <title>Genome sequencing of Kibdelosporangium phytohabitans.</title>
        <authorList>
            <person name="Qin S."/>
            <person name="Xing K."/>
        </authorList>
    </citation>
    <scope>NUCLEOTIDE SEQUENCE [LARGE SCALE GENOMIC DNA]</scope>
    <source>
        <strain evidence="6 7">KLBMP1111</strain>
    </source>
</reference>
<evidence type="ECO:0000313" key="7">
    <source>
        <dbReference type="Proteomes" id="UP000063699"/>
    </source>
</evidence>
<dbReference type="Proteomes" id="UP000063699">
    <property type="component" value="Chromosome"/>
</dbReference>
<dbReference type="SUPFAM" id="SSF46785">
    <property type="entry name" value="Winged helix' DNA-binding domain"/>
    <property type="match status" value="1"/>
</dbReference>
<dbReference type="KEGG" id="kphy:AOZ06_38235"/>